<name>A0A914IA83_GLORO</name>
<dbReference type="Gene3D" id="3.40.50.300">
    <property type="entry name" value="P-loop containing nucleotide triphosphate hydrolases"/>
    <property type="match status" value="1"/>
</dbReference>
<dbReference type="GO" id="GO:0007264">
    <property type="term" value="P:small GTPase-mediated signal transduction"/>
    <property type="evidence" value="ECO:0007669"/>
    <property type="project" value="InterPro"/>
</dbReference>
<dbReference type="PROSITE" id="PS51312">
    <property type="entry name" value="SB"/>
    <property type="match status" value="1"/>
</dbReference>
<dbReference type="GO" id="GO:0005525">
    <property type="term" value="F:GTP binding"/>
    <property type="evidence" value="ECO:0007669"/>
    <property type="project" value="UniProtKB-KW"/>
</dbReference>
<evidence type="ECO:0000256" key="2">
    <source>
        <dbReference type="ARBA" id="ARBA00009594"/>
    </source>
</evidence>
<keyword evidence="17" id="KW-1185">Reference proteome</keyword>
<keyword evidence="3 12" id="KW-0813">Transport</keyword>
<evidence type="ECO:0000256" key="6">
    <source>
        <dbReference type="ARBA" id="ARBA00022753"/>
    </source>
</evidence>
<dbReference type="GO" id="GO:0003924">
    <property type="term" value="F:GTPase activity"/>
    <property type="evidence" value="ECO:0007669"/>
    <property type="project" value="InterPro"/>
</dbReference>
<dbReference type="SMART" id="SM00173">
    <property type="entry name" value="RAS"/>
    <property type="match status" value="1"/>
</dbReference>
<comment type="subcellular location">
    <subcellularLocation>
        <location evidence="1">Endosome</location>
    </subcellularLocation>
</comment>
<dbReference type="CDD" id="cd11685">
    <property type="entry name" value="UEV_TSG101-like"/>
    <property type="match status" value="1"/>
</dbReference>
<feature type="domain" description="UEV" evidence="16">
    <location>
        <begin position="6"/>
        <end position="163"/>
    </location>
</feature>
<keyword evidence="8 13" id="KW-0175">Coiled coil</keyword>
<dbReference type="GO" id="GO:0005768">
    <property type="term" value="C:endosome"/>
    <property type="evidence" value="ECO:0007669"/>
    <property type="project" value="UniProtKB-SubCell"/>
</dbReference>
<evidence type="ECO:0000256" key="10">
    <source>
        <dbReference type="ARBA" id="ARBA00023288"/>
    </source>
</evidence>
<evidence type="ECO:0000256" key="8">
    <source>
        <dbReference type="ARBA" id="ARBA00023054"/>
    </source>
</evidence>
<dbReference type="PROSITE" id="PS51322">
    <property type="entry name" value="UEV"/>
    <property type="match status" value="1"/>
</dbReference>
<dbReference type="Proteomes" id="UP000887572">
    <property type="component" value="Unplaced"/>
</dbReference>
<organism evidence="17 18">
    <name type="scientific">Globodera rostochiensis</name>
    <name type="common">Golden nematode worm</name>
    <name type="synonym">Heterodera rostochiensis</name>
    <dbReference type="NCBI Taxonomy" id="31243"/>
    <lineage>
        <taxon>Eukaryota</taxon>
        <taxon>Metazoa</taxon>
        <taxon>Ecdysozoa</taxon>
        <taxon>Nematoda</taxon>
        <taxon>Chromadorea</taxon>
        <taxon>Rhabditida</taxon>
        <taxon>Tylenchina</taxon>
        <taxon>Tylenchomorpha</taxon>
        <taxon>Tylenchoidea</taxon>
        <taxon>Heteroderidae</taxon>
        <taxon>Heteroderinae</taxon>
        <taxon>Globodera</taxon>
    </lineage>
</organism>
<dbReference type="GO" id="GO:0048846">
    <property type="term" value="P:axon extension involved in axon guidance"/>
    <property type="evidence" value="ECO:0007669"/>
    <property type="project" value="UniProtKB-ARBA"/>
</dbReference>
<feature type="compositionally biased region" description="Low complexity" evidence="14">
    <location>
        <begin position="162"/>
        <end position="171"/>
    </location>
</feature>
<comment type="similarity">
    <text evidence="2">Belongs to the ubiquitin-conjugating enzyme family. UEV subfamily.</text>
</comment>
<evidence type="ECO:0000313" key="18">
    <source>
        <dbReference type="WBParaSite" id="Gr19_v10_g8332.t1"/>
    </source>
</evidence>
<evidence type="ECO:0000256" key="13">
    <source>
        <dbReference type="SAM" id="Coils"/>
    </source>
</evidence>
<dbReference type="PROSITE" id="PS51420">
    <property type="entry name" value="RHO"/>
    <property type="match status" value="1"/>
</dbReference>
<evidence type="ECO:0000256" key="9">
    <source>
        <dbReference type="ARBA" id="ARBA00023134"/>
    </source>
</evidence>
<dbReference type="SUPFAM" id="SSF140111">
    <property type="entry name" value="Endosomal sorting complex assembly domain"/>
    <property type="match status" value="1"/>
</dbReference>
<proteinExistence type="inferred from homology"/>
<keyword evidence="5" id="KW-0547">Nucleotide-binding</keyword>
<keyword evidence="4" id="KW-0488">Methylation</keyword>
<sequence length="610" mass="68300">MRPPNFEQDLISMIRRAKMKFEARTKDDLLIALNNFIDLQPDVVNFVFPDGMPKYCLSFSGTIPILYKGAVYNIPIAIYFLENHPNIGPYCYVKPTPFCSRSSHLNSKINVLSIPSGSGSNPPYPTSGLPYPTVDPPSHVMPQPSYTAMPQPGGYQPPYPNSYPSDPVSYPTSVSPQPESVYPYGTGTIQPTHIRASLLSAVEDRIRQRLRDKIGTPFAELQSVDVNHQELCTGKQILRNMLDSITRDQQELERILEIYTDKKKELEGALKVVNSSGTAANGTSFNVEDAIDAQTIVHRQIFKGHVQDCAIDDTIYHLGTALHRGAINLQMYLKYVRQLSKQQFQHRLLMYKCRERSRLSVPVSGGGRDRNIGDARGIKMFTHTPPPRGYGPALSFYDEISLVLTQSTNLNVNQPFFSSFPTIKCVVVGDGAVGKTCLLISYTTNAFPGEYIPTVFDNYSANVMVDGRPINLGLWDTAGQEDYDRLRPLSYPQTDCFLLCFSLVNPASFENIRAKWYPEVSHHCPRTPIILVGTKLDLREDPKTLDKLRERRLAPISVAQGHQMAKEIKATKYLECSALTQVGLKQVFDEAIRAVLCPQQVKQKKSCAVL</sequence>
<dbReference type="InterPro" id="IPR001806">
    <property type="entry name" value="Small_GTPase"/>
</dbReference>
<reference evidence="18" key="1">
    <citation type="submission" date="2022-11" db="UniProtKB">
        <authorList>
            <consortium name="WormBaseParasite"/>
        </authorList>
    </citation>
    <scope>IDENTIFICATION</scope>
</reference>
<dbReference type="CDD" id="cd01871">
    <property type="entry name" value="Rac1_like"/>
    <property type="match status" value="1"/>
</dbReference>
<dbReference type="Gene3D" id="6.10.140.820">
    <property type="match status" value="1"/>
</dbReference>
<dbReference type="SMART" id="SM00175">
    <property type="entry name" value="RAB"/>
    <property type="match status" value="1"/>
</dbReference>
<dbReference type="AlphaFoldDB" id="A0A914IA83"/>
<dbReference type="InterPro" id="IPR016135">
    <property type="entry name" value="UBQ-conjugating_enzyme/RWD"/>
</dbReference>
<dbReference type="Pfam" id="PF09454">
    <property type="entry name" value="Vps23_core"/>
    <property type="match status" value="1"/>
</dbReference>
<evidence type="ECO:0000256" key="14">
    <source>
        <dbReference type="SAM" id="MobiDB-lite"/>
    </source>
</evidence>
<dbReference type="GO" id="GO:0033563">
    <property type="term" value="P:dorsal/ventral axon guidance"/>
    <property type="evidence" value="ECO:0007669"/>
    <property type="project" value="UniProtKB-ARBA"/>
</dbReference>
<dbReference type="GO" id="GO:0030036">
    <property type="term" value="P:actin cytoskeleton organization"/>
    <property type="evidence" value="ECO:0007669"/>
    <property type="project" value="UniProtKB-ARBA"/>
</dbReference>
<evidence type="ECO:0000256" key="11">
    <source>
        <dbReference type="ARBA" id="ARBA00023289"/>
    </source>
</evidence>
<dbReference type="FunFam" id="3.40.50.300:FF:000088">
    <property type="entry name" value="Ras-related C3 botulinum toxin substrate 1"/>
    <property type="match status" value="1"/>
</dbReference>
<dbReference type="InterPro" id="IPR017916">
    <property type="entry name" value="SB_dom"/>
</dbReference>
<dbReference type="SUPFAM" id="SSF52540">
    <property type="entry name" value="P-loop containing nucleoside triphosphate hydrolases"/>
    <property type="match status" value="1"/>
</dbReference>
<dbReference type="GO" id="GO:0001764">
    <property type="term" value="P:neuron migration"/>
    <property type="evidence" value="ECO:0007669"/>
    <property type="project" value="UniProtKB-ARBA"/>
</dbReference>
<feature type="coiled-coil region" evidence="13">
    <location>
        <begin position="235"/>
        <end position="269"/>
    </location>
</feature>
<evidence type="ECO:0000313" key="17">
    <source>
        <dbReference type="Proteomes" id="UP000887572"/>
    </source>
</evidence>
<dbReference type="SUPFAM" id="SSF54495">
    <property type="entry name" value="UBC-like"/>
    <property type="match status" value="1"/>
</dbReference>
<dbReference type="PROSITE" id="PS51421">
    <property type="entry name" value="RAS"/>
    <property type="match status" value="1"/>
</dbReference>
<evidence type="ECO:0000256" key="12">
    <source>
        <dbReference type="PROSITE-ProRule" id="PRU00644"/>
    </source>
</evidence>
<dbReference type="Gene3D" id="3.10.110.10">
    <property type="entry name" value="Ubiquitin Conjugating Enzyme"/>
    <property type="match status" value="1"/>
</dbReference>
<dbReference type="InterPro" id="IPR027417">
    <property type="entry name" value="P-loop_NTPase"/>
</dbReference>
<dbReference type="GO" id="GO:0015031">
    <property type="term" value="P:protein transport"/>
    <property type="evidence" value="ECO:0007669"/>
    <property type="project" value="UniProtKB-UniRule"/>
</dbReference>
<protein>
    <submittedName>
        <fullName evidence="18">Ras family protein</fullName>
    </submittedName>
</protein>
<dbReference type="Pfam" id="PF05743">
    <property type="entry name" value="UEV"/>
    <property type="match status" value="1"/>
</dbReference>
<dbReference type="GO" id="GO:0008045">
    <property type="term" value="P:motor neuron axon guidance"/>
    <property type="evidence" value="ECO:0007669"/>
    <property type="project" value="UniProtKB-ARBA"/>
</dbReference>
<dbReference type="WBParaSite" id="Gr19_v10_g8332.t1">
    <property type="protein sequence ID" value="Gr19_v10_g8332.t1"/>
    <property type="gene ID" value="Gr19_v10_g8332"/>
</dbReference>
<keyword evidence="6" id="KW-0967">Endosome</keyword>
<accession>A0A914IA83</accession>
<evidence type="ECO:0000259" key="15">
    <source>
        <dbReference type="PROSITE" id="PS51312"/>
    </source>
</evidence>
<evidence type="ECO:0000256" key="7">
    <source>
        <dbReference type="ARBA" id="ARBA00022927"/>
    </source>
</evidence>
<evidence type="ECO:0000256" key="1">
    <source>
        <dbReference type="ARBA" id="ARBA00004177"/>
    </source>
</evidence>
<evidence type="ECO:0000259" key="16">
    <source>
        <dbReference type="PROSITE" id="PS51322"/>
    </source>
</evidence>
<evidence type="ECO:0000256" key="5">
    <source>
        <dbReference type="ARBA" id="ARBA00022741"/>
    </source>
</evidence>
<dbReference type="PRINTS" id="PR00449">
    <property type="entry name" value="RASTRNSFRMNG"/>
</dbReference>
<dbReference type="PROSITE" id="PS51419">
    <property type="entry name" value="RAB"/>
    <property type="match status" value="1"/>
</dbReference>
<evidence type="ECO:0000256" key="4">
    <source>
        <dbReference type="ARBA" id="ARBA00022481"/>
    </source>
</evidence>
<keyword evidence="9" id="KW-0342">GTP-binding</keyword>
<keyword evidence="7 12" id="KW-0653">Protein transport</keyword>
<dbReference type="InterPro" id="IPR008883">
    <property type="entry name" value="UEV_N"/>
</dbReference>
<keyword evidence="10" id="KW-0449">Lipoprotein</keyword>
<dbReference type="InterPro" id="IPR003578">
    <property type="entry name" value="Small_GTPase_Rho"/>
</dbReference>
<dbReference type="Pfam" id="PF00071">
    <property type="entry name" value="Ras"/>
    <property type="match status" value="1"/>
</dbReference>
<dbReference type="InterPro" id="IPR037202">
    <property type="entry name" value="ESCRT_assembly_dom"/>
</dbReference>
<feature type="region of interest" description="Disordered" evidence="14">
    <location>
        <begin position="116"/>
        <end position="179"/>
    </location>
</feature>
<feature type="domain" description="SB" evidence="15">
    <location>
        <begin position="295"/>
        <end position="363"/>
    </location>
</feature>
<dbReference type="NCBIfam" id="TIGR00231">
    <property type="entry name" value="small_GTP"/>
    <property type="match status" value="1"/>
</dbReference>
<dbReference type="InterPro" id="IPR005225">
    <property type="entry name" value="Small_GTP-bd"/>
</dbReference>
<evidence type="ECO:0000256" key="3">
    <source>
        <dbReference type="ARBA" id="ARBA00022448"/>
    </source>
</evidence>
<dbReference type="Gene3D" id="6.10.250.370">
    <property type="match status" value="1"/>
</dbReference>
<dbReference type="PANTHER" id="PTHR24072">
    <property type="entry name" value="RHO FAMILY GTPASE"/>
    <property type="match status" value="1"/>
</dbReference>
<dbReference type="SMART" id="SM00174">
    <property type="entry name" value="RHO"/>
    <property type="match status" value="1"/>
</dbReference>
<keyword evidence="11" id="KW-0636">Prenylation</keyword>